<dbReference type="InterPro" id="IPR015943">
    <property type="entry name" value="WD40/YVTN_repeat-like_dom_sf"/>
</dbReference>
<keyword evidence="14" id="KW-0175">Coiled coil</keyword>
<dbReference type="Pfam" id="PF01833">
    <property type="entry name" value="TIG"/>
    <property type="match status" value="2"/>
</dbReference>
<dbReference type="InterPro" id="IPR002165">
    <property type="entry name" value="Plexin_repeat"/>
</dbReference>
<dbReference type="Gene3D" id="2.60.40.10">
    <property type="entry name" value="Immunoglobulins"/>
    <property type="match status" value="3"/>
</dbReference>
<dbReference type="Gene3D" id="3.10.20.90">
    <property type="entry name" value="Phosphatidylinositol 3-kinase Catalytic Subunit, Chain A, domain 1"/>
    <property type="match status" value="1"/>
</dbReference>
<dbReference type="EMBL" id="AFYH01055678">
    <property type="status" value="NOT_ANNOTATED_CDS"/>
    <property type="molecule type" value="Genomic_DNA"/>
</dbReference>
<dbReference type="GO" id="GO:0008360">
    <property type="term" value="P:regulation of cell shape"/>
    <property type="evidence" value="ECO:0007669"/>
    <property type="project" value="TreeGrafter"/>
</dbReference>
<dbReference type="SUPFAM" id="SSF81296">
    <property type="entry name" value="E set domains"/>
    <property type="match status" value="2"/>
</dbReference>
<dbReference type="Bgee" id="ENSLACG00000015264">
    <property type="expression patterns" value="Expressed in pectoral fin"/>
</dbReference>
<dbReference type="SMART" id="SM00630">
    <property type="entry name" value="Sema"/>
    <property type="match status" value="1"/>
</dbReference>
<dbReference type="Gene3D" id="1.10.506.10">
    <property type="entry name" value="GTPase Activation - p120gap, domain 1"/>
    <property type="match status" value="1"/>
</dbReference>
<dbReference type="InterPro" id="IPR031148">
    <property type="entry name" value="Plexin"/>
</dbReference>
<dbReference type="eggNOG" id="KOG3610">
    <property type="taxonomic scope" value="Eukaryota"/>
</dbReference>
<dbReference type="SUPFAM" id="SSF48350">
    <property type="entry name" value="GTPase activation domain, GAP"/>
    <property type="match status" value="1"/>
</dbReference>
<keyword evidence="4" id="KW-0597">Phosphoprotein</keyword>
<keyword evidence="18" id="KW-1185">Reference proteome</keyword>
<keyword evidence="9" id="KW-0472">Membrane</keyword>
<dbReference type="Pfam" id="PF24317">
    <property type="entry name" value="PSI_Plexin-B"/>
    <property type="match status" value="1"/>
</dbReference>
<dbReference type="InterPro" id="IPR046800">
    <property type="entry name" value="Plexin_RBD"/>
</dbReference>
<evidence type="ECO:0000256" key="4">
    <source>
        <dbReference type="ARBA" id="ARBA00022553"/>
    </source>
</evidence>
<dbReference type="EMBL" id="AFYH01055681">
    <property type="status" value="NOT_ANNOTATED_CDS"/>
    <property type="molecule type" value="Genomic_DNA"/>
</dbReference>
<evidence type="ECO:0000256" key="9">
    <source>
        <dbReference type="ARBA" id="ARBA00023136"/>
    </source>
</evidence>
<organism evidence="17 18">
    <name type="scientific">Latimeria chalumnae</name>
    <name type="common">Coelacanth</name>
    <dbReference type="NCBI Taxonomy" id="7897"/>
    <lineage>
        <taxon>Eukaryota</taxon>
        <taxon>Metazoa</taxon>
        <taxon>Chordata</taxon>
        <taxon>Craniata</taxon>
        <taxon>Vertebrata</taxon>
        <taxon>Euteleostomi</taxon>
        <taxon>Coelacanthiformes</taxon>
        <taxon>Coelacanthidae</taxon>
        <taxon>Latimeria</taxon>
    </lineage>
</organism>
<accession>H3B608</accession>
<dbReference type="InParanoid" id="H3B608"/>
<dbReference type="GO" id="GO:0005886">
    <property type="term" value="C:plasma membrane"/>
    <property type="evidence" value="ECO:0007669"/>
    <property type="project" value="UniProtKB-SubCell"/>
</dbReference>
<feature type="signal peptide" evidence="15">
    <location>
        <begin position="1"/>
        <end position="22"/>
    </location>
</feature>
<dbReference type="PANTHER" id="PTHR22625">
    <property type="entry name" value="PLEXIN"/>
    <property type="match status" value="1"/>
</dbReference>
<dbReference type="EMBL" id="AFYH01055676">
    <property type="status" value="NOT_ANNOTATED_CDS"/>
    <property type="molecule type" value="Genomic_DNA"/>
</dbReference>
<dbReference type="EMBL" id="AFYH01055684">
    <property type="status" value="NOT_ANNOTATED_CDS"/>
    <property type="molecule type" value="Genomic_DNA"/>
</dbReference>
<dbReference type="InterPro" id="IPR001627">
    <property type="entry name" value="Semap_dom"/>
</dbReference>
<dbReference type="FunFam" id="2.60.40.10:FF:000131">
    <property type="entry name" value="Plexin A2"/>
    <property type="match status" value="1"/>
</dbReference>
<dbReference type="InterPro" id="IPR014756">
    <property type="entry name" value="Ig_E-set"/>
</dbReference>
<dbReference type="EMBL" id="AFYH01055683">
    <property type="status" value="NOT_ANNOTATED_CDS"/>
    <property type="molecule type" value="Genomic_DNA"/>
</dbReference>
<comment type="caution">
    <text evidence="13">Lacks conserved residue(s) required for the propagation of feature annotation.</text>
</comment>
<dbReference type="EMBL" id="AFYH01055680">
    <property type="status" value="NOT_ANNOTATED_CDS"/>
    <property type="molecule type" value="Genomic_DNA"/>
</dbReference>
<dbReference type="Ensembl" id="ENSLACT00000017456.1">
    <property type="protein sequence ID" value="ENSLACP00000017329.1"/>
    <property type="gene ID" value="ENSLACG00000015264.1"/>
</dbReference>
<keyword evidence="8" id="KW-1133">Transmembrane helix</keyword>
<dbReference type="Pfam" id="PF08337">
    <property type="entry name" value="Plexin_cytopl"/>
    <property type="match status" value="1"/>
</dbReference>
<reference evidence="18" key="1">
    <citation type="submission" date="2011-08" db="EMBL/GenBank/DDBJ databases">
        <title>The draft genome of Latimeria chalumnae.</title>
        <authorList>
            <person name="Di Palma F."/>
            <person name="Alfoldi J."/>
            <person name="Johnson J."/>
            <person name="Berlin A."/>
            <person name="Gnerre S."/>
            <person name="Jaffe D."/>
            <person name="MacCallum I."/>
            <person name="Young S."/>
            <person name="Walker B.J."/>
            <person name="Lander E."/>
            <person name="Lindblad-Toh K."/>
        </authorList>
    </citation>
    <scope>NUCLEOTIDE SEQUENCE [LARGE SCALE GENOMIC DNA]</scope>
    <source>
        <strain evidence="18">Wild caught</strain>
    </source>
</reference>
<dbReference type="InterPro" id="IPR041019">
    <property type="entry name" value="TIG1_plexin"/>
</dbReference>
<dbReference type="SMART" id="SM00429">
    <property type="entry name" value="IPT"/>
    <property type="match status" value="3"/>
</dbReference>
<dbReference type="CDD" id="cd12792">
    <property type="entry name" value="RasGAP_plexin_B2"/>
    <property type="match status" value="1"/>
</dbReference>
<comment type="subcellular location">
    <subcellularLocation>
        <location evidence="1">Cell membrane</location>
        <topology evidence="1">Single-pass type I membrane protein</topology>
    </subcellularLocation>
</comment>
<dbReference type="GO" id="GO:0007162">
    <property type="term" value="P:negative regulation of cell adhesion"/>
    <property type="evidence" value="ECO:0007669"/>
    <property type="project" value="TreeGrafter"/>
</dbReference>
<protein>
    <submittedName>
        <fullName evidence="17">Plexin B2</fullName>
    </submittedName>
</protein>
<evidence type="ECO:0000256" key="6">
    <source>
        <dbReference type="ARBA" id="ARBA00022729"/>
    </source>
</evidence>
<evidence type="ECO:0000256" key="13">
    <source>
        <dbReference type="PROSITE-ProRule" id="PRU00352"/>
    </source>
</evidence>
<evidence type="ECO:0000256" key="1">
    <source>
        <dbReference type="ARBA" id="ARBA00004251"/>
    </source>
</evidence>
<keyword evidence="6 15" id="KW-0732">Signal</keyword>
<evidence type="ECO:0000256" key="3">
    <source>
        <dbReference type="ARBA" id="ARBA00022475"/>
    </source>
</evidence>
<sequence length="1835" mass="208815">MTSWNWIICHLILVAVCTVVQSDVHMCTLDKDLHKLAMDHDTGKIYVGAVNTLYQLSSSLELENSRVIGPEEDDAQCIPPISKTSCPHAKETNNSVKLLLIEKSNNSLIFCGSVFKGICTILDLGNISNTFYVCDTCGENSFVAATDDSMTAGIITTIKSKSSILQVLIVGNGHNDALKLLSIRNLDPSLQTDNFVPVEDTAVLKVSLPNHFYHNFKLTFESDGFIYFVFTRVDEKDNVNKTFILRFCPDDVHFYSYIEMLLECGNDTTQLNVMLSGYVTNPGENLEVLFLLFTNQYKSGSKFDQSALCLYTLKQINQQIEENRLICYSKKGNLNNDPVVYNPYRNSEKFCTSELPEDTNIKHRCGADFLLSPLSILHGVKVKPAISYSDNFTAVAVAVENEHTVAFLGNSKGNIHKVFLNTTVAGDYHTVSVDSTKVNHEIVFDADYTHLYATTKRKVIRLPVQECFKHSNCASCIKSKDPYCGWCVAERKCSRKSECPRANEDNHWLWSYGNGCTSIREMKPPNMSRKEGNERVMLKIDHFPATKDNETIICKFGDSETPAKLLSKDTVTCESPPVIKIPPTSKDQDFVAVQLQLSFKDNEPFTSTEYPFYDCSAIKGLSENTPCISCVSSQWNCEWNTHTFECTENLKENAIRHNEQDRCPRFENPSLSLIPVKFRKHIDFYGVNLDLLDSQYLYVYTNILWWSLIMQEVETILFFQFTYDKSETVPLLFSIKARKGIIDSKLNVTLYNCSYNRKDCSMCLSADNEYKCQWSDEAKMCVYKENVEETKCPPPTINSVDPQNGPLQGGILITIKGVNLGIKSSDVKAVRVAGVPCTHQESLFSVSHRIVCEIGSTDQLSTVGGVRVDINGEIGHSDPTVLFAFRDPEPQSIEPQEGIKAGGTIIKIKGTNLKTGTKKDVKIEVAGIPCEVIDFEEELTCKTGPFNNGNNQRENVVVKYGASTAKQIKNVVFTYSENPKVSEVRPSKSFKSGGRHIFVYGKGFDLIQRPIMLVTPFLRNKRKRRSLEHESFRYLGHDYYWFTEEVRPGRNDTTISFSSPNVSKSAQVLYTYVQLDGFFDDLKFEYVEDPEFMPFTSTIRETKFPVEKNNCVHSYGKNLDSAMSKSEAKAFVRDENWSCSIQTLSSENMYVNCENLTKKLSIREQQSDLPFIVVFGNIRKELGKVKYAVESSPPLNIILPLVIIPLVALIGLSIYCYRRKSQQAEREYEKVKNQLENLEESVRDRCKKEFTDLMIEMEDQTNDVNEVGIPFLDYKSYTDRVFFLPSKEGEKDVMITGKLDIPEGRRQVVEQALNQFSNLLNSKSFLINFIHTLEGQRGFAARSKVYFASLLTVALHGKLEYYTDIMRTLFLELMEQYVAKNPKLMLRRSETVVERMLSNWMSICLYQFLKDSAGEPLYKLFKAVKHQVEKGPVDFVQKKAKYTLNDTGLLGDDVEYVSLTVNVIMQGEDTEPTAVKVLNYDTISQVKEKIIDQVYKSVPYSQRPKVNSMVLEWRPGSTGQILSDVDLTTVKDGRWKRVNTLKHYNVRDGATIILSRVLHLFQQPEDNLQVAQGENTAFLEEENKLWHLVRPTDEVDEGKAKRGSIKEKERTKAITEIYLTRLLSVKGTLQQFVDNFFKSVLSSNQVVPPAVKYFFDFLDEEAAKHGITDEETIHIWKTNSLPLRFWVNILKNPHFIFDVHVNEVVDASLSVIAQMFMDACTRTEHKLSRDSPSNKLLYAKEISAYKKVVEDYYKDVRQMVQVSDQDMNTHLAEISRAHTDKLNTLVALNQLYQYTSKYYDEIINALEEDPAAQKMQLAFRLQQIAAALEKQVTDL</sequence>
<dbReference type="FunCoup" id="H3B608">
    <property type="interactions" value="574"/>
</dbReference>
<dbReference type="Pfam" id="PF17960">
    <property type="entry name" value="TIG_plexin"/>
    <property type="match status" value="1"/>
</dbReference>
<dbReference type="GO" id="GO:0050772">
    <property type="term" value="P:positive regulation of axonogenesis"/>
    <property type="evidence" value="ECO:0007669"/>
    <property type="project" value="TreeGrafter"/>
</dbReference>
<dbReference type="SMART" id="SM00423">
    <property type="entry name" value="PSI"/>
    <property type="match status" value="3"/>
</dbReference>
<evidence type="ECO:0000259" key="16">
    <source>
        <dbReference type="PROSITE" id="PS51004"/>
    </source>
</evidence>
<reference evidence="17" key="2">
    <citation type="submission" date="2025-08" db="UniProtKB">
        <authorList>
            <consortium name="Ensembl"/>
        </authorList>
    </citation>
    <scope>IDENTIFICATION</scope>
</reference>
<keyword evidence="3" id="KW-1003">Cell membrane</keyword>
<dbReference type="Gene3D" id="2.130.10.10">
    <property type="entry name" value="YVTN repeat-like/Quinoprotein amine dehydrogenase"/>
    <property type="match status" value="1"/>
</dbReference>
<dbReference type="CDD" id="cd00603">
    <property type="entry name" value="IPT_PCSR"/>
    <property type="match status" value="1"/>
</dbReference>
<keyword evidence="10" id="KW-1015">Disulfide bond</keyword>
<dbReference type="FunFam" id="2.60.40.10:FF:000203">
    <property type="entry name" value="Plexin B2"/>
    <property type="match status" value="1"/>
</dbReference>
<evidence type="ECO:0000256" key="8">
    <source>
        <dbReference type="ARBA" id="ARBA00022989"/>
    </source>
</evidence>
<dbReference type="EMBL" id="AFYH01055677">
    <property type="status" value="NOT_ANNOTATED_CDS"/>
    <property type="molecule type" value="Genomic_DNA"/>
</dbReference>
<dbReference type="Pfam" id="PF20170">
    <property type="entry name" value="Plexin_RBD"/>
    <property type="match status" value="1"/>
</dbReference>
<evidence type="ECO:0000256" key="10">
    <source>
        <dbReference type="ARBA" id="ARBA00023157"/>
    </source>
</evidence>
<dbReference type="EMBL" id="AFYH01055679">
    <property type="status" value="NOT_ANNOTATED_CDS"/>
    <property type="molecule type" value="Genomic_DNA"/>
</dbReference>
<dbReference type="InterPro" id="IPR057533">
    <property type="entry name" value="PSI_Plexin-B"/>
</dbReference>
<dbReference type="InterPro" id="IPR013783">
    <property type="entry name" value="Ig-like_fold"/>
</dbReference>
<dbReference type="InterPro" id="IPR036352">
    <property type="entry name" value="Semap_dom_sf"/>
</dbReference>
<dbReference type="InterPro" id="IPR002909">
    <property type="entry name" value="IPT_dom"/>
</dbReference>
<dbReference type="PANTHER" id="PTHR22625:SF9">
    <property type="entry name" value="PLEXIN-B2"/>
    <property type="match status" value="1"/>
</dbReference>
<gene>
    <name evidence="17" type="primary">PLXNB2</name>
</gene>
<dbReference type="HOGENOM" id="CLU_001436_1_1_1"/>
<keyword evidence="5" id="KW-0812">Transmembrane</keyword>
<feature type="chain" id="PRO_5003579834" evidence="15">
    <location>
        <begin position="23"/>
        <end position="1835"/>
    </location>
</feature>
<dbReference type="EMBL" id="AFYH01055682">
    <property type="status" value="NOT_ANNOTATED_CDS"/>
    <property type="molecule type" value="Genomic_DNA"/>
</dbReference>
<comment type="similarity">
    <text evidence="2">Belongs to the plexin family.</text>
</comment>
<evidence type="ECO:0000256" key="2">
    <source>
        <dbReference type="ARBA" id="ARBA00010297"/>
    </source>
</evidence>
<dbReference type="STRING" id="7897.ENSLACP00000017329"/>
<dbReference type="EMBL" id="AFYH01055675">
    <property type="status" value="NOT_ANNOTATED_CDS"/>
    <property type="molecule type" value="Genomic_DNA"/>
</dbReference>
<evidence type="ECO:0000256" key="11">
    <source>
        <dbReference type="ARBA" id="ARBA00023170"/>
    </source>
</evidence>
<evidence type="ECO:0000256" key="5">
    <source>
        <dbReference type="ARBA" id="ARBA00022692"/>
    </source>
</evidence>
<evidence type="ECO:0000313" key="17">
    <source>
        <dbReference type="Ensembl" id="ENSLACP00000017329.1"/>
    </source>
</evidence>
<feature type="domain" description="Sema" evidence="16">
    <location>
        <begin position="1"/>
        <end position="464"/>
    </location>
</feature>
<dbReference type="SUPFAM" id="SSF101912">
    <property type="entry name" value="Sema domain"/>
    <property type="match status" value="1"/>
</dbReference>
<dbReference type="Pfam" id="PF01403">
    <property type="entry name" value="Sema"/>
    <property type="match status" value="1"/>
</dbReference>
<dbReference type="GO" id="GO:0030334">
    <property type="term" value="P:regulation of cell migration"/>
    <property type="evidence" value="ECO:0007669"/>
    <property type="project" value="TreeGrafter"/>
</dbReference>
<proteinExistence type="inferred from homology"/>
<dbReference type="PROSITE" id="PS51004">
    <property type="entry name" value="SEMA"/>
    <property type="match status" value="1"/>
</dbReference>
<name>H3B608_LATCH</name>
<evidence type="ECO:0000256" key="14">
    <source>
        <dbReference type="SAM" id="Coils"/>
    </source>
</evidence>
<dbReference type="Pfam" id="PF24479">
    <property type="entry name" value="PSI_PlexinA-B"/>
    <property type="match status" value="1"/>
</dbReference>
<dbReference type="Pfam" id="PF01437">
    <property type="entry name" value="PSI"/>
    <property type="match status" value="1"/>
</dbReference>
<evidence type="ECO:0000256" key="15">
    <source>
        <dbReference type="SAM" id="SignalP"/>
    </source>
</evidence>
<reference evidence="17" key="3">
    <citation type="submission" date="2025-09" db="UniProtKB">
        <authorList>
            <consortium name="Ensembl"/>
        </authorList>
    </citation>
    <scope>IDENTIFICATION</scope>
</reference>
<dbReference type="GeneTree" id="ENSGT01150000286928"/>
<evidence type="ECO:0000256" key="7">
    <source>
        <dbReference type="ARBA" id="ARBA00022737"/>
    </source>
</evidence>
<dbReference type="GO" id="GO:0017154">
    <property type="term" value="F:semaphorin receptor activity"/>
    <property type="evidence" value="ECO:0007669"/>
    <property type="project" value="InterPro"/>
</dbReference>
<dbReference type="InterPro" id="IPR016201">
    <property type="entry name" value="PSI"/>
</dbReference>
<evidence type="ECO:0000313" key="18">
    <source>
        <dbReference type="Proteomes" id="UP000008672"/>
    </source>
</evidence>
<feature type="coiled-coil region" evidence="14">
    <location>
        <begin position="1214"/>
        <end position="1248"/>
    </location>
</feature>
<dbReference type="InterPro" id="IPR013548">
    <property type="entry name" value="Plexin_cytoplasmic_RasGAP_dom"/>
</dbReference>
<keyword evidence="7" id="KW-0677">Repeat</keyword>
<dbReference type="FunFam" id="2.60.40.10:FF:000798">
    <property type="entry name" value="Plexin B2"/>
    <property type="match status" value="1"/>
</dbReference>
<dbReference type="InterPro" id="IPR008936">
    <property type="entry name" value="Rho_GTPase_activation_prot"/>
</dbReference>
<keyword evidence="11" id="KW-0675">Receptor</keyword>
<dbReference type="Proteomes" id="UP000008672">
    <property type="component" value="Unassembled WGS sequence"/>
</dbReference>
<dbReference type="OMA" id="EYVFHND"/>
<dbReference type="SUPFAM" id="SSF103575">
    <property type="entry name" value="Plexin repeat"/>
    <property type="match status" value="1"/>
</dbReference>
<keyword evidence="12" id="KW-0325">Glycoprotein</keyword>
<dbReference type="GO" id="GO:0002116">
    <property type="term" value="C:semaphorin receptor complex"/>
    <property type="evidence" value="ECO:0007669"/>
    <property type="project" value="TreeGrafter"/>
</dbReference>
<evidence type="ECO:0000256" key="12">
    <source>
        <dbReference type="ARBA" id="ARBA00023180"/>
    </source>
</evidence>